<dbReference type="EC" id="6.3.1.20" evidence="3"/>
<sequence>MIYIDTGSCDVYYNFGCEHYFADKKTFDDTVFLFWRTSPTIMVGKYQNVAEEINIPYVKEHNINIVRRMSGGGTIYTDMGGWQFTFIDKNTENVIEFRRYISPVIDALASFGIKAEFNGRNDLCINGKKISGNAQYRLGNSIIHHGSLLFNTDIESMVNATTVDSYKIISKSIKSIRDRVANISEYTVDSKGQSIDIQPEDFKEAMVSSILSGAKRSEVYDITHEDDVCIKALADSKFNNWESIYGSNPRFNIERSARFEGGKIVFKLDVIHGKIESASVYGDFFSILDAADITAALKGCAYSREAVYDAFVRNGMKDAIYKISIEDIAEMIAD</sequence>
<dbReference type="UniPathway" id="UPA00537">
    <property type="reaction ID" value="UER00594"/>
</dbReference>
<dbReference type="HOGENOM" id="CLU_022986_0_2_9"/>
<dbReference type="AlphaFoldDB" id="G5GEV0"/>
<dbReference type="SUPFAM" id="SSF55681">
    <property type="entry name" value="Class II aaRS and biotin synthetases"/>
    <property type="match status" value="1"/>
</dbReference>
<dbReference type="Gene3D" id="3.30.930.10">
    <property type="entry name" value="Bira Bifunctional Protein, Domain 2"/>
    <property type="match status" value="1"/>
</dbReference>
<dbReference type="PANTHER" id="PTHR12561:SF3">
    <property type="entry name" value="LIPOYLTRANSFERASE 1, MITOCHONDRIAL"/>
    <property type="match status" value="1"/>
</dbReference>
<dbReference type="STRING" id="679200.HMPREF9333_00088"/>
<dbReference type="GO" id="GO:0016979">
    <property type="term" value="F:lipoate-protein ligase activity"/>
    <property type="evidence" value="ECO:0007669"/>
    <property type="project" value="UniProtKB-EC"/>
</dbReference>
<dbReference type="OrthoDB" id="9788148at2"/>
<evidence type="ECO:0000256" key="6">
    <source>
        <dbReference type="ARBA" id="ARBA00022840"/>
    </source>
</evidence>
<comment type="pathway">
    <text evidence="2">Protein modification; protein lipoylation via exogenous pathway; protein N(6)-(lipoyl)lysine from lipoate: step 1/2.</text>
</comment>
<organism evidence="9 10">
    <name type="scientific">Johnsonella ignava ATCC 51276</name>
    <dbReference type="NCBI Taxonomy" id="679200"/>
    <lineage>
        <taxon>Bacteria</taxon>
        <taxon>Bacillati</taxon>
        <taxon>Bacillota</taxon>
        <taxon>Clostridia</taxon>
        <taxon>Lachnospirales</taxon>
        <taxon>Lachnospiraceae</taxon>
        <taxon>Johnsonella</taxon>
    </lineage>
</organism>
<dbReference type="GO" id="GO:0005737">
    <property type="term" value="C:cytoplasm"/>
    <property type="evidence" value="ECO:0007669"/>
    <property type="project" value="TreeGrafter"/>
</dbReference>
<evidence type="ECO:0000313" key="9">
    <source>
        <dbReference type="EMBL" id="EHI56641.1"/>
    </source>
</evidence>
<keyword evidence="10" id="KW-1185">Reference proteome</keyword>
<gene>
    <name evidence="9" type="ORF">HMPREF9333_00088</name>
</gene>
<name>G5GEV0_9FIRM</name>
<dbReference type="Proteomes" id="UP000003011">
    <property type="component" value="Unassembled WGS sequence"/>
</dbReference>
<comment type="catalytic activity">
    <reaction evidence="7">
        <text>L-lysyl-[lipoyl-carrier protein] + (R)-lipoate + ATP = N(6)-[(R)-lipoyl]-L-lysyl-[lipoyl-carrier protein] + AMP + diphosphate + H(+)</text>
        <dbReference type="Rhea" id="RHEA:49288"/>
        <dbReference type="Rhea" id="RHEA-COMP:10500"/>
        <dbReference type="Rhea" id="RHEA-COMP:10502"/>
        <dbReference type="ChEBI" id="CHEBI:15378"/>
        <dbReference type="ChEBI" id="CHEBI:29969"/>
        <dbReference type="ChEBI" id="CHEBI:30616"/>
        <dbReference type="ChEBI" id="CHEBI:33019"/>
        <dbReference type="ChEBI" id="CHEBI:83088"/>
        <dbReference type="ChEBI" id="CHEBI:83099"/>
        <dbReference type="ChEBI" id="CHEBI:456215"/>
        <dbReference type="EC" id="6.3.1.20"/>
    </reaction>
</comment>
<dbReference type="GO" id="GO:0005524">
    <property type="term" value="F:ATP binding"/>
    <property type="evidence" value="ECO:0007669"/>
    <property type="project" value="UniProtKB-KW"/>
</dbReference>
<accession>G5GEV0</accession>
<dbReference type="GO" id="GO:0009249">
    <property type="term" value="P:protein lipoylation"/>
    <property type="evidence" value="ECO:0007669"/>
    <property type="project" value="InterPro"/>
</dbReference>
<dbReference type="InterPro" id="IPR019491">
    <property type="entry name" value="Lipoate_protein_ligase_C"/>
</dbReference>
<dbReference type="CDD" id="cd16443">
    <property type="entry name" value="LplA"/>
    <property type="match status" value="1"/>
</dbReference>
<dbReference type="GO" id="GO:0017118">
    <property type="term" value="F:lipoyltransferase activity"/>
    <property type="evidence" value="ECO:0007669"/>
    <property type="project" value="TreeGrafter"/>
</dbReference>
<evidence type="ECO:0000256" key="2">
    <source>
        <dbReference type="ARBA" id="ARBA00005124"/>
    </source>
</evidence>
<dbReference type="PROSITE" id="PS51733">
    <property type="entry name" value="BPL_LPL_CATALYTIC"/>
    <property type="match status" value="1"/>
</dbReference>
<dbReference type="PATRIC" id="fig|679200.3.peg.97"/>
<reference evidence="9 10" key="1">
    <citation type="submission" date="2011-08" db="EMBL/GenBank/DDBJ databases">
        <title>The Genome Sequence of Johnsonella ignava ATCC 51276.</title>
        <authorList>
            <consortium name="The Broad Institute Genome Sequencing Platform"/>
            <person name="Earl A."/>
            <person name="Ward D."/>
            <person name="Feldgarden M."/>
            <person name="Gevers D."/>
            <person name="Izard J."/>
            <person name="Blanton J.M."/>
            <person name="Baranova O.V."/>
            <person name="Dewhirst F.E."/>
            <person name="Young S.K."/>
            <person name="Zeng Q."/>
            <person name="Gargeya S."/>
            <person name="Fitzgerald M."/>
            <person name="Haas B."/>
            <person name="Abouelleil A."/>
            <person name="Alvarado L."/>
            <person name="Arachchi H.M."/>
            <person name="Berlin A."/>
            <person name="Brown A."/>
            <person name="Chapman S.B."/>
            <person name="Chen Z."/>
            <person name="Dunbar C."/>
            <person name="Freedman E."/>
            <person name="Gearin G."/>
            <person name="Gellesch M."/>
            <person name="Goldberg J."/>
            <person name="Griggs A."/>
            <person name="Gujja S."/>
            <person name="Heiman D."/>
            <person name="Howarth C."/>
            <person name="Larson L."/>
            <person name="Lui A."/>
            <person name="MacDonald P.J.P."/>
            <person name="Montmayeur A."/>
            <person name="Murphy C."/>
            <person name="Neiman D."/>
            <person name="Pearson M."/>
            <person name="Priest M."/>
            <person name="Roberts A."/>
            <person name="Saif S."/>
            <person name="Shea T."/>
            <person name="Shenoy N."/>
            <person name="Sisk P."/>
            <person name="Stolte C."/>
            <person name="Sykes S."/>
            <person name="Wortman J."/>
            <person name="Nusbaum C."/>
            <person name="Birren B."/>
        </authorList>
    </citation>
    <scope>NUCLEOTIDE SEQUENCE [LARGE SCALE GENOMIC DNA]</scope>
    <source>
        <strain evidence="9 10">ATCC 51276</strain>
    </source>
</reference>
<keyword evidence="5" id="KW-0547">Nucleotide-binding</keyword>
<dbReference type="PANTHER" id="PTHR12561">
    <property type="entry name" value="LIPOATE-PROTEIN LIGASE"/>
    <property type="match status" value="1"/>
</dbReference>
<dbReference type="SUPFAM" id="SSF82649">
    <property type="entry name" value="SufE/NifU"/>
    <property type="match status" value="1"/>
</dbReference>
<dbReference type="EMBL" id="ACZL01000003">
    <property type="protein sequence ID" value="EHI56641.1"/>
    <property type="molecule type" value="Genomic_DNA"/>
</dbReference>
<dbReference type="NCBIfam" id="TIGR00545">
    <property type="entry name" value="lipoyltrans"/>
    <property type="match status" value="1"/>
</dbReference>
<keyword evidence="6" id="KW-0067">ATP-binding</keyword>
<comment type="caution">
    <text evidence="9">The sequence shown here is derived from an EMBL/GenBank/DDBJ whole genome shotgun (WGS) entry which is preliminary data.</text>
</comment>
<protein>
    <recommendedName>
        <fullName evidence="3">lipoate--protein ligase</fullName>
        <ecNumber evidence="3">6.3.1.20</ecNumber>
    </recommendedName>
</protein>
<evidence type="ECO:0000256" key="4">
    <source>
        <dbReference type="ARBA" id="ARBA00022598"/>
    </source>
</evidence>
<proteinExistence type="predicted"/>
<evidence type="ECO:0000256" key="1">
    <source>
        <dbReference type="ARBA" id="ARBA00005085"/>
    </source>
</evidence>
<keyword evidence="4" id="KW-0436">Ligase</keyword>
<dbReference type="InterPro" id="IPR004562">
    <property type="entry name" value="LipoylTrfase_LipoateP_Ligase"/>
</dbReference>
<evidence type="ECO:0000313" key="10">
    <source>
        <dbReference type="Proteomes" id="UP000003011"/>
    </source>
</evidence>
<evidence type="ECO:0000256" key="7">
    <source>
        <dbReference type="ARBA" id="ARBA00048037"/>
    </source>
</evidence>
<comment type="pathway">
    <text evidence="1">Protein modification; protein lipoylation via exogenous pathway; protein N(6)-(lipoyl)lysine from lipoate: step 2/2.</text>
</comment>
<evidence type="ECO:0000256" key="5">
    <source>
        <dbReference type="ARBA" id="ARBA00022741"/>
    </source>
</evidence>
<dbReference type="Gene3D" id="3.30.390.50">
    <property type="entry name" value="CO dehydrogenase flavoprotein, C-terminal domain"/>
    <property type="match status" value="1"/>
</dbReference>
<evidence type="ECO:0000259" key="8">
    <source>
        <dbReference type="PROSITE" id="PS51733"/>
    </source>
</evidence>
<dbReference type="eggNOG" id="COG0095">
    <property type="taxonomic scope" value="Bacteria"/>
</dbReference>
<dbReference type="RefSeq" id="WP_005539012.1">
    <property type="nucleotide sequence ID" value="NZ_JH378829.1"/>
</dbReference>
<dbReference type="InterPro" id="IPR045864">
    <property type="entry name" value="aa-tRNA-synth_II/BPL/LPL"/>
</dbReference>
<dbReference type="InterPro" id="IPR004143">
    <property type="entry name" value="BPL_LPL_catalytic"/>
</dbReference>
<feature type="domain" description="BPL/LPL catalytic" evidence="8">
    <location>
        <begin position="26"/>
        <end position="218"/>
    </location>
</feature>
<dbReference type="Pfam" id="PF21948">
    <property type="entry name" value="LplA-B_cat"/>
    <property type="match status" value="1"/>
</dbReference>
<dbReference type="Pfam" id="PF10437">
    <property type="entry name" value="Lip_prot_lig_C"/>
    <property type="match status" value="1"/>
</dbReference>
<evidence type="ECO:0000256" key="3">
    <source>
        <dbReference type="ARBA" id="ARBA00012367"/>
    </source>
</evidence>